<dbReference type="AlphaFoldDB" id="A0A2I3C835"/>
<organism evidence="1 2">
    <name type="scientific">Vibrio alginolyticus (strain ATCC 17749 / DSM 2171 / NBRC 15630 / NCIMB 1903 / NCTC 12160 / XII-53)</name>
    <dbReference type="NCBI Taxonomy" id="1219076"/>
    <lineage>
        <taxon>Bacteria</taxon>
        <taxon>Pseudomonadati</taxon>
        <taxon>Pseudomonadota</taxon>
        <taxon>Gammaproteobacteria</taxon>
        <taxon>Vibrionales</taxon>
        <taxon>Vibrionaceae</taxon>
        <taxon>Vibrio</taxon>
    </lineage>
</organism>
<dbReference type="HOGENOM" id="CLU_3298286_0_0_6"/>
<dbReference type="EMBL" id="CP006718">
    <property type="protein sequence ID" value="AGV17145.1"/>
    <property type="molecule type" value="Genomic_DNA"/>
</dbReference>
<gene>
    <name evidence="1" type="ORF">N646_1312</name>
</gene>
<evidence type="ECO:0000313" key="2">
    <source>
        <dbReference type="Proteomes" id="UP000016714"/>
    </source>
</evidence>
<name>A0A2I3C835_VIBAX</name>
<proteinExistence type="predicted"/>
<dbReference type="Proteomes" id="UP000016714">
    <property type="component" value="Chromosome 1"/>
</dbReference>
<dbReference type="KEGG" id="vag:N646_1312"/>
<sequence length="40" mass="4493">MILRVLSSSRTIIDSKQFKNPPSEVPFNAPSSELIQAIDY</sequence>
<accession>A0A2I3C835</accession>
<evidence type="ECO:0000313" key="1">
    <source>
        <dbReference type="EMBL" id="AGV17145.1"/>
    </source>
</evidence>
<reference evidence="1 2" key="1">
    <citation type="journal article" date="2015" name="Genome Announc.">
        <title>Complete genome sequence of Vibrio alginolyticus ATCC 17749.</title>
        <authorList>
            <person name="Liu X.F."/>
            <person name="Cao Y."/>
            <person name="Zhang H.L."/>
            <person name="Chen Y.J."/>
            <person name="Hu C.J."/>
        </authorList>
    </citation>
    <scope>NUCLEOTIDE SEQUENCE [LARGE SCALE GENOMIC DNA]</scope>
    <source>
        <strain evidence="2">ATCC 17749 / DSM 2171 / NBRC 15630 / NCIMB 1903 / NCTC 12160 / XII-53</strain>
    </source>
</reference>
<protein>
    <submittedName>
        <fullName evidence="1">Uncharacterized protein</fullName>
    </submittedName>
</protein>